<evidence type="ECO:0000256" key="1">
    <source>
        <dbReference type="SAM" id="Phobius"/>
    </source>
</evidence>
<sequence>MTGPLSSGCSRPPVPLRLVALACLLAIALSVPALLSRVAAERQVDTLDVALVDSALRTWEDARDVGDQRALATRLTDAGVRTVVVGMVSVSEHLQSGALVAVVGSGRRGRGPVPKELAGPGPATVLRGRTGDQVFARVVDGLRREFGDRVTVATRPSPAGPVPYVRVDGTKDVSGVSLGYDVDRLRRLVAVGFRVVVALPTAVESRPSWLRREVDRAVRLTGSTTVLALGPLPFADRPADAAAFAEFLAARRLDLAVPDLGPTPGAALYAARLPGRIVRAHVVPVTRQSVRDLDRLVVRGHRAGKERGVSLLVVRPSPALSPARATDGVSELASRTRAELPAGLRAGPPTAMPAVEPGLASQLAAFGAALLVLAVAGAWLVGTPVPFPTVLKRRASSAGPSLEWRALPRGAVAVVWAAVGLIGVGALVSGRLVLWQLVTLAVAVAGASLGVLVALGMSEPPAPQRLPRRTLAAYGLGVLVATTTGLVVAALGSRSVMLVGAVPFLGVKVLLLAPPLVVAVVGALRVGSGTPRWTVDLAAVARRVRPHHVLAALAVLGAAGYYLVRSGNSGIAPGPELWLRDALDQALYVRPRFKEAFLGFPALVVALAGRWTTLPRWMWGAVAAVGTASLVDTFAHFHMPLALELLRSAYSVVIGLVVGSLIVWWWRGRKKDADVSDGAVRSPAEVSPS</sequence>
<keyword evidence="1" id="KW-0812">Transmembrane</keyword>
<keyword evidence="1" id="KW-1133">Transmembrane helix</keyword>
<proteinExistence type="predicted"/>
<protein>
    <submittedName>
        <fullName evidence="2">Uncharacterized protein</fullName>
    </submittedName>
</protein>
<dbReference type="EMBL" id="QTUC01000001">
    <property type="protein sequence ID" value="REF36541.1"/>
    <property type="molecule type" value="Genomic_DNA"/>
</dbReference>
<comment type="caution">
    <text evidence="2">The sequence shown here is derived from an EMBL/GenBank/DDBJ whole genome shotgun (WGS) entry which is preliminary data.</text>
</comment>
<dbReference type="InterPro" id="IPR043748">
    <property type="entry name" value="DUF5693"/>
</dbReference>
<feature type="transmembrane region" description="Helical" evidence="1">
    <location>
        <begin position="649"/>
        <end position="666"/>
    </location>
</feature>
<gene>
    <name evidence="2" type="ORF">DFJ64_1954</name>
</gene>
<evidence type="ECO:0000313" key="3">
    <source>
        <dbReference type="Proteomes" id="UP000256485"/>
    </source>
</evidence>
<keyword evidence="3" id="KW-1185">Reference proteome</keyword>
<name>A0A3D9VGU7_THECX</name>
<feature type="transmembrane region" description="Helical" evidence="1">
    <location>
        <begin position="547"/>
        <end position="564"/>
    </location>
</feature>
<feature type="transmembrane region" description="Helical" evidence="1">
    <location>
        <begin position="434"/>
        <end position="458"/>
    </location>
</feature>
<feature type="transmembrane region" description="Helical" evidence="1">
    <location>
        <begin position="504"/>
        <end position="526"/>
    </location>
</feature>
<accession>A0A3D9VGU7</accession>
<feature type="transmembrane region" description="Helical" evidence="1">
    <location>
        <begin position="406"/>
        <end position="428"/>
    </location>
</feature>
<dbReference type="Pfam" id="PF18949">
    <property type="entry name" value="DUF5693"/>
    <property type="match status" value="1"/>
</dbReference>
<organism evidence="2 3">
    <name type="scientific">Thermasporomyces composti</name>
    <dbReference type="NCBI Taxonomy" id="696763"/>
    <lineage>
        <taxon>Bacteria</taxon>
        <taxon>Bacillati</taxon>
        <taxon>Actinomycetota</taxon>
        <taxon>Actinomycetes</taxon>
        <taxon>Propionibacteriales</taxon>
        <taxon>Nocardioidaceae</taxon>
        <taxon>Thermasporomyces</taxon>
    </lineage>
</organism>
<dbReference type="Proteomes" id="UP000256485">
    <property type="component" value="Unassembled WGS sequence"/>
</dbReference>
<reference evidence="2 3" key="1">
    <citation type="submission" date="2018-08" db="EMBL/GenBank/DDBJ databases">
        <title>Sequencing the genomes of 1000 actinobacteria strains.</title>
        <authorList>
            <person name="Klenk H.-P."/>
        </authorList>
    </citation>
    <scope>NUCLEOTIDE SEQUENCE [LARGE SCALE GENOMIC DNA]</scope>
    <source>
        <strain evidence="2 3">DSM 22891</strain>
    </source>
</reference>
<feature type="transmembrane region" description="Helical" evidence="1">
    <location>
        <begin position="363"/>
        <end position="385"/>
    </location>
</feature>
<dbReference type="AlphaFoldDB" id="A0A3D9VGU7"/>
<evidence type="ECO:0000313" key="2">
    <source>
        <dbReference type="EMBL" id="REF36541.1"/>
    </source>
</evidence>
<feature type="transmembrane region" description="Helical" evidence="1">
    <location>
        <begin position="470"/>
        <end position="492"/>
    </location>
</feature>
<keyword evidence="1" id="KW-0472">Membrane</keyword>
<feature type="transmembrane region" description="Helical" evidence="1">
    <location>
        <begin position="617"/>
        <end position="637"/>
    </location>
</feature>